<evidence type="ECO:0000313" key="4">
    <source>
        <dbReference type="Proteomes" id="UP000321534"/>
    </source>
</evidence>
<name>A0A512CZZ1_9MICO</name>
<evidence type="ECO:0000256" key="2">
    <source>
        <dbReference type="SAM" id="Phobius"/>
    </source>
</evidence>
<feature type="compositionally biased region" description="Low complexity" evidence="1">
    <location>
        <begin position="149"/>
        <end position="165"/>
    </location>
</feature>
<keyword evidence="4" id="KW-1185">Reference proteome</keyword>
<gene>
    <name evidence="3" type="ORF">TAE01_15890</name>
</gene>
<comment type="caution">
    <text evidence="3">The sequence shown here is derived from an EMBL/GenBank/DDBJ whole genome shotgun (WGS) entry which is preliminary data.</text>
</comment>
<evidence type="ECO:0000256" key="1">
    <source>
        <dbReference type="SAM" id="MobiDB-lite"/>
    </source>
</evidence>
<evidence type="ECO:0000313" key="3">
    <source>
        <dbReference type="EMBL" id="GEO29779.1"/>
    </source>
</evidence>
<reference evidence="3 4" key="1">
    <citation type="submission" date="2019-07" db="EMBL/GenBank/DDBJ databases">
        <title>Whole genome shotgun sequence of Terrabacter aerolatus NBRC 106305.</title>
        <authorList>
            <person name="Hosoyama A."/>
            <person name="Uohara A."/>
            <person name="Ohji S."/>
            <person name="Ichikawa N."/>
        </authorList>
    </citation>
    <scope>NUCLEOTIDE SEQUENCE [LARGE SCALE GENOMIC DNA]</scope>
    <source>
        <strain evidence="3 4">NBRC 106305</strain>
    </source>
</reference>
<protein>
    <submittedName>
        <fullName evidence="3">Uncharacterized protein</fullName>
    </submittedName>
</protein>
<keyword evidence="2" id="KW-1133">Transmembrane helix</keyword>
<feature type="compositionally biased region" description="Low complexity" evidence="1">
    <location>
        <begin position="237"/>
        <end position="267"/>
    </location>
</feature>
<dbReference type="Proteomes" id="UP000321534">
    <property type="component" value="Unassembled WGS sequence"/>
</dbReference>
<keyword evidence="2" id="KW-0472">Membrane</keyword>
<feature type="compositionally biased region" description="Gly residues" evidence="1">
    <location>
        <begin position="199"/>
        <end position="210"/>
    </location>
</feature>
<feature type="transmembrane region" description="Helical" evidence="2">
    <location>
        <begin position="61"/>
        <end position="83"/>
    </location>
</feature>
<accession>A0A512CZZ1</accession>
<sequence length="326" mass="31414">MNDLSPMSELIADDLFLDRLAGRVDAGPDPLAGLLGALATQADTPLPSRTGRRRIANKHRYFGAFAALVVAASGAGVAAAVTLPANGPSQADRARIVTLMDDSARSSAPSGLLTRLGIPQTVGTTQAAGLVLARRADGTIVLLPAARATTGRPTAEAPGAAGAEASGNGQDGNGQDAKGSKAATGNGQGTHGTKAVTGNGQGGKVQGGASGADSQAVTPPATNHGKKPTAGSKGGKKVTPTPTPTTTASATDTVVPQTTLAPAATPTSQARTTRPGATKPHRSKPAPSSPSGAVTGVGAAVDGVVGTAVSGAAATLAPGSAANAGS</sequence>
<feature type="region of interest" description="Disordered" evidence="1">
    <location>
        <begin position="149"/>
        <end position="297"/>
    </location>
</feature>
<organism evidence="3 4">
    <name type="scientific">Terrabacter aerolatus</name>
    <dbReference type="NCBI Taxonomy" id="422442"/>
    <lineage>
        <taxon>Bacteria</taxon>
        <taxon>Bacillati</taxon>
        <taxon>Actinomycetota</taxon>
        <taxon>Actinomycetes</taxon>
        <taxon>Micrococcales</taxon>
        <taxon>Intrasporangiaceae</taxon>
        <taxon>Terrabacter</taxon>
    </lineage>
</organism>
<dbReference type="EMBL" id="BJYX01000006">
    <property type="protein sequence ID" value="GEO29779.1"/>
    <property type="molecule type" value="Genomic_DNA"/>
</dbReference>
<keyword evidence="2" id="KW-0812">Transmembrane</keyword>
<dbReference type="AlphaFoldDB" id="A0A512CZZ1"/>
<proteinExistence type="predicted"/>